<evidence type="ECO:0000256" key="3">
    <source>
        <dbReference type="ARBA" id="ARBA00022692"/>
    </source>
</evidence>
<evidence type="ECO:0000256" key="2">
    <source>
        <dbReference type="ARBA" id="ARBA00007590"/>
    </source>
</evidence>
<feature type="transmembrane region" description="Helical" evidence="6">
    <location>
        <begin position="29"/>
        <end position="47"/>
    </location>
</feature>
<feature type="transmembrane region" description="Helical" evidence="6">
    <location>
        <begin position="54"/>
        <end position="75"/>
    </location>
</feature>
<dbReference type="RefSeq" id="XP_019020146.1">
    <property type="nucleotide sequence ID" value="XM_019160416.1"/>
</dbReference>
<comment type="subcellular location">
    <subcellularLocation>
        <location evidence="1">Membrane</location>
    </subcellularLocation>
</comment>
<dbReference type="EMBL" id="KV454001">
    <property type="protein sequence ID" value="ODQ49033.1"/>
    <property type="molecule type" value="Genomic_DNA"/>
</dbReference>
<dbReference type="OrthoDB" id="5620at2759"/>
<dbReference type="InterPro" id="IPR044890">
    <property type="entry name" value="TMEM14_sf"/>
</dbReference>
<sequence>MVAISSYLLGTVTLAGAFMGYVKKGSVPSLLAGGLVSVIYFVGGALASKGRRSGLIISLAASVILLIAGFARAILTKFEKTVPLVLTGIGLLSTAYYGYLLV</sequence>
<gene>
    <name evidence="7" type="ORF">PICMEDRAFT_14529</name>
</gene>
<evidence type="ECO:0000256" key="5">
    <source>
        <dbReference type="ARBA" id="ARBA00023136"/>
    </source>
</evidence>
<protein>
    <submittedName>
        <fullName evidence="7">Uncharacterized protein</fullName>
    </submittedName>
</protein>
<feature type="transmembrane region" description="Helical" evidence="6">
    <location>
        <begin position="81"/>
        <end position="101"/>
    </location>
</feature>
<evidence type="ECO:0000256" key="6">
    <source>
        <dbReference type="SAM" id="Phobius"/>
    </source>
</evidence>
<keyword evidence="4 6" id="KW-1133">Transmembrane helix</keyword>
<reference evidence="7 8" key="1">
    <citation type="journal article" date="2016" name="Proc. Natl. Acad. Sci. U.S.A.">
        <title>Comparative genomics of biotechnologically important yeasts.</title>
        <authorList>
            <person name="Riley R."/>
            <person name="Haridas S."/>
            <person name="Wolfe K.H."/>
            <person name="Lopes M.R."/>
            <person name="Hittinger C.T."/>
            <person name="Goeker M."/>
            <person name="Salamov A.A."/>
            <person name="Wisecaver J.H."/>
            <person name="Long T.M."/>
            <person name="Calvey C.H."/>
            <person name="Aerts A.L."/>
            <person name="Barry K.W."/>
            <person name="Choi C."/>
            <person name="Clum A."/>
            <person name="Coughlan A.Y."/>
            <person name="Deshpande S."/>
            <person name="Douglass A.P."/>
            <person name="Hanson S.J."/>
            <person name="Klenk H.-P."/>
            <person name="LaButti K.M."/>
            <person name="Lapidus A."/>
            <person name="Lindquist E.A."/>
            <person name="Lipzen A.M."/>
            <person name="Meier-Kolthoff J.P."/>
            <person name="Ohm R.A."/>
            <person name="Otillar R.P."/>
            <person name="Pangilinan J.L."/>
            <person name="Peng Y."/>
            <person name="Rokas A."/>
            <person name="Rosa C.A."/>
            <person name="Scheuner C."/>
            <person name="Sibirny A.A."/>
            <person name="Slot J.C."/>
            <person name="Stielow J.B."/>
            <person name="Sun H."/>
            <person name="Kurtzman C.P."/>
            <person name="Blackwell M."/>
            <person name="Grigoriev I.V."/>
            <person name="Jeffries T.W."/>
        </authorList>
    </citation>
    <scope>NUCLEOTIDE SEQUENCE [LARGE SCALE GENOMIC DNA]</scope>
    <source>
        <strain evidence="7 8">NRRL Y-2026</strain>
    </source>
</reference>
<dbReference type="GO" id="GO:0016020">
    <property type="term" value="C:membrane"/>
    <property type="evidence" value="ECO:0007669"/>
    <property type="project" value="UniProtKB-SubCell"/>
</dbReference>
<proteinExistence type="inferred from homology"/>
<dbReference type="AlphaFoldDB" id="A0A1E3NU04"/>
<organism evidence="7 8">
    <name type="scientific">Pichia membranifaciens NRRL Y-2026</name>
    <dbReference type="NCBI Taxonomy" id="763406"/>
    <lineage>
        <taxon>Eukaryota</taxon>
        <taxon>Fungi</taxon>
        <taxon>Dikarya</taxon>
        <taxon>Ascomycota</taxon>
        <taxon>Saccharomycotina</taxon>
        <taxon>Pichiomycetes</taxon>
        <taxon>Pichiales</taxon>
        <taxon>Pichiaceae</taxon>
        <taxon>Pichia</taxon>
    </lineage>
</organism>
<comment type="similarity">
    <text evidence="2">Belongs to the TMEM14 family.</text>
</comment>
<keyword evidence="5 6" id="KW-0472">Membrane</keyword>
<dbReference type="InterPro" id="IPR005349">
    <property type="entry name" value="TMEM14"/>
</dbReference>
<dbReference type="GeneID" id="30177103"/>
<dbReference type="Proteomes" id="UP000094455">
    <property type="component" value="Unassembled WGS sequence"/>
</dbReference>
<evidence type="ECO:0000256" key="1">
    <source>
        <dbReference type="ARBA" id="ARBA00004370"/>
    </source>
</evidence>
<evidence type="ECO:0000313" key="8">
    <source>
        <dbReference type="Proteomes" id="UP000094455"/>
    </source>
</evidence>
<accession>A0A1E3NU04</accession>
<dbReference type="Gene3D" id="1.10.10.1740">
    <property type="entry name" value="Transmembrane protein 14-like"/>
    <property type="match status" value="1"/>
</dbReference>
<keyword evidence="8" id="KW-1185">Reference proteome</keyword>
<name>A0A1E3NU04_9ASCO</name>
<evidence type="ECO:0000313" key="7">
    <source>
        <dbReference type="EMBL" id="ODQ49033.1"/>
    </source>
</evidence>
<evidence type="ECO:0000256" key="4">
    <source>
        <dbReference type="ARBA" id="ARBA00022989"/>
    </source>
</evidence>
<keyword evidence="3 6" id="KW-0812">Transmembrane</keyword>
<dbReference type="Pfam" id="PF03647">
    <property type="entry name" value="Tmemb_14"/>
    <property type="match status" value="1"/>
</dbReference>